<keyword evidence="3" id="KW-1185">Reference proteome</keyword>
<accession>A0ABP6SP68</accession>
<comment type="caution">
    <text evidence="2">The sequence shown here is derived from an EMBL/GenBank/DDBJ whole genome shotgun (WGS) entry which is preliminary data.</text>
</comment>
<evidence type="ECO:0000256" key="1">
    <source>
        <dbReference type="SAM" id="Phobius"/>
    </source>
</evidence>
<feature type="transmembrane region" description="Helical" evidence="1">
    <location>
        <begin position="61"/>
        <end position="86"/>
    </location>
</feature>
<gene>
    <name evidence="2" type="ORF">GCM10020369_02250</name>
</gene>
<feature type="transmembrane region" description="Helical" evidence="1">
    <location>
        <begin position="180"/>
        <end position="197"/>
    </location>
</feature>
<protein>
    <recommendedName>
        <fullName evidence="4">ABC transporter permease</fullName>
    </recommendedName>
</protein>
<proteinExistence type="predicted"/>
<organism evidence="2 3">
    <name type="scientific">Cryptosporangium minutisporangium</name>
    <dbReference type="NCBI Taxonomy" id="113569"/>
    <lineage>
        <taxon>Bacteria</taxon>
        <taxon>Bacillati</taxon>
        <taxon>Actinomycetota</taxon>
        <taxon>Actinomycetes</taxon>
        <taxon>Cryptosporangiales</taxon>
        <taxon>Cryptosporangiaceae</taxon>
        <taxon>Cryptosporangium</taxon>
    </lineage>
</organism>
<feature type="transmembrane region" description="Helical" evidence="1">
    <location>
        <begin position="149"/>
        <end position="171"/>
    </location>
</feature>
<keyword evidence="1" id="KW-0472">Membrane</keyword>
<sequence>MSARAILAVALAGFRERRRRPAYAVVLLAAVGLGYLALPAAGSHWTIVSLGGYRGVYNSAYTGAVAALAGSLWLTVGGFYVVRTALAQDRMSGVRELLAVTRLRSAGYLLGTFLGNLLVLGSMAGVLAVTALVLQLARGESSAVDPSALLLPFVLFTLPVLAVTAALAVFWETVPLLRGGFGNVVWFALAVVGMIAAQSPTAPLGGLGTPALAASLREVMAAQGLPVTEAAIGLMYLDDPPVTFVWGGFPVTAGMVGERALLVACAVVIALVPALWFGRSNAVRSTGDFRRPASAADEITDAQPVAYPRGGVRAGVRFPRLVGGSLRVLLAGVSRWWWAVAAVLFVAALVLPVGAALLLAAWGWPVLVWSRLGMEGRDHGVDALLSACPAPVTRVLAEWVAGVVFTAIVGAGPLLRMVAGADLAGVAAWLAGAVFIPALALALGLVSGAPRLFQAVYLALWWCVVNGLAGLDYLGALAGGPSPLVVSTGAGLLLAAVFTTAAARRMLR</sequence>
<evidence type="ECO:0008006" key="4">
    <source>
        <dbReference type="Google" id="ProtNLM"/>
    </source>
</evidence>
<evidence type="ECO:0000313" key="2">
    <source>
        <dbReference type="EMBL" id="GAA3382019.1"/>
    </source>
</evidence>
<evidence type="ECO:0000313" key="3">
    <source>
        <dbReference type="Proteomes" id="UP001501676"/>
    </source>
</evidence>
<dbReference type="Proteomes" id="UP001501676">
    <property type="component" value="Unassembled WGS sequence"/>
</dbReference>
<keyword evidence="1" id="KW-1133">Transmembrane helix</keyword>
<keyword evidence="1" id="KW-0812">Transmembrane</keyword>
<feature type="transmembrane region" description="Helical" evidence="1">
    <location>
        <begin position="336"/>
        <end position="364"/>
    </location>
</feature>
<dbReference type="EMBL" id="BAAAYN010000001">
    <property type="protein sequence ID" value="GAA3382019.1"/>
    <property type="molecule type" value="Genomic_DNA"/>
</dbReference>
<feature type="transmembrane region" description="Helical" evidence="1">
    <location>
        <begin position="423"/>
        <end position="446"/>
    </location>
</feature>
<reference evidence="3" key="1">
    <citation type="journal article" date="2019" name="Int. J. Syst. Evol. Microbiol.">
        <title>The Global Catalogue of Microorganisms (GCM) 10K type strain sequencing project: providing services to taxonomists for standard genome sequencing and annotation.</title>
        <authorList>
            <consortium name="The Broad Institute Genomics Platform"/>
            <consortium name="The Broad Institute Genome Sequencing Center for Infectious Disease"/>
            <person name="Wu L."/>
            <person name="Ma J."/>
        </authorList>
    </citation>
    <scope>NUCLEOTIDE SEQUENCE [LARGE SCALE GENOMIC DNA]</scope>
    <source>
        <strain evidence="3">JCM 9458</strain>
    </source>
</reference>
<feature type="transmembrane region" description="Helical" evidence="1">
    <location>
        <begin position="484"/>
        <end position="503"/>
    </location>
</feature>
<feature type="transmembrane region" description="Helical" evidence="1">
    <location>
        <begin position="107"/>
        <end position="137"/>
    </location>
</feature>
<feature type="transmembrane region" description="Helical" evidence="1">
    <location>
        <begin position="260"/>
        <end position="278"/>
    </location>
</feature>
<name>A0ABP6SP68_9ACTN</name>
<dbReference type="RefSeq" id="WP_345726007.1">
    <property type="nucleotide sequence ID" value="NZ_BAAAYN010000001.1"/>
</dbReference>
<feature type="transmembrane region" description="Helical" evidence="1">
    <location>
        <begin position="21"/>
        <end position="41"/>
    </location>
</feature>